<dbReference type="Gene3D" id="3.30.360.10">
    <property type="entry name" value="Dihydrodipicolinate Reductase, domain 2"/>
    <property type="match status" value="1"/>
</dbReference>
<dbReference type="GO" id="GO:0070401">
    <property type="term" value="F:NADP+ binding"/>
    <property type="evidence" value="ECO:0007669"/>
    <property type="project" value="InterPro"/>
</dbReference>
<dbReference type="KEGG" id="sdyn:Mal52_51800"/>
<gene>
    <name evidence="7 9" type="primary">argC</name>
    <name evidence="9" type="ORF">Mal52_51800</name>
</gene>
<dbReference type="AlphaFoldDB" id="A0A517ZVZ9"/>
<evidence type="ECO:0000256" key="3">
    <source>
        <dbReference type="ARBA" id="ARBA00022605"/>
    </source>
</evidence>
<dbReference type="GO" id="GO:0005737">
    <property type="term" value="C:cytoplasm"/>
    <property type="evidence" value="ECO:0007669"/>
    <property type="project" value="UniProtKB-SubCell"/>
</dbReference>
<keyword evidence="10" id="KW-1185">Reference proteome</keyword>
<dbReference type="InterPro" id="IPR050085">
    <property type="entry name" value="AGPR"/>
</dbReference>
<dbReference type="Pfam" id="PF22698">
    <property type="entry name" value="Semialdhyde_dhC_1"/>
    <property type="match status" value="1"/>
</dbReference>
<dbReference type="PANTHER" id="PTHR32338:SF10">
    <property type="entry name" value="N-ACETYL-GAMMA-GLUTAMYL-PHOSPHATE REDUCTASE, CHLOROPLASTIC-RELATED"/>
    <property type="match status" value="1"/>
</dbReference>
<dbReference type="InterPro" id="IPR036291">
    <property type="entry name" value="NAD(P)-bd_dom_sf"/>
</dbReference>
<dbReference type="GO" id="GO:0006526">
    <property type="term" value="P:L-arginine biosynthetic process"/>
    <property type="evidence" value="ECO:0007669"/>
    <property type="project" value="UniProtKB-UniRule"/>
</dbReference>
<comment type="subcellular location">
    <subcellularLocation>
        <location evidence="7">Cytoplasm</location>
    </subcellularLocation>
</comment>
<reference evidence="9 10" key="1">
    <citation type="submission" date="2019-02" db="EMBL/GenBank/DDBJ databases">
        <title>Deep-cultivation of Planctomycetes and their phenomic and genomic characterization uncovers novel biology.</title>
        <authorList>
            <person name="Wiegand S."/>
            <person name="Jogler M."/>
            <person name="Boedeker C."/>
            <person name="Pinto D."/>
            <person name="Vollmers J."/>
            <person name="Rivas-Marin E."/>
            <person name="Kohn T."/>
            <person name="Peeters S.H."/>
            <person name="Heuer A."/>
            <person name="Rast P."/>
            <person name="Oberbeckmann S."/>
            <person name="Bunk B."/>
            <person name="Jeske O."/>
            <person name="Meyerdierks A."/>
            <person name="Storesund J.E."/>
            <person name="Kallscheuer N."/>
            <person name="Luecker S."/>
            <person name="Lage O.M."/>
            <person name="Pohl T."/>
            <person name="Merkel B.J."/>
            <person name="Hornburger P."/>
            <person name="Mueller R.-W."/>
            <person name="Bruemmer F."/>
            <person name="Labrenz M."/>
            <person name="Spormann A.M."/>
            <person name="Op den Camp H."/>
            <person name="Overmann J."/>
            <person name="Amann R."/>
            <person name="Jetten M.S.M."/>
            <person name="Mascher T."/>
            <person name="Medema M.H."/>
            <person name="Devos D.P."/>
            <person name="Kaster A.-K."/>
            <person name="Ovreas L."/>
            <person name="Rohde M."/>
            <person name="Galperin M.Y."/>
            <person name="Jogler C."/>
        </authorList>
    </citation>
    <scope>NUCLEOTIDE SEQUENCE [LARGE SCALE GENOMIC DNA]</scope>
    <source>
        <strain evidence="9 10">Mal52</strain>
    </source>
</reference>
<protein>
    <recommendedName>
        <fullName evidence="7">N-acetyl-gamma-glutamyl-phosphate reductase</fullName>
        <shortName evidence="7">AGPR</shortName>
        <ecNumber evidence="7">1.2.1.38</ecNumber>
    </recommendedName>
    <alternativeName>
        <fullName evidence="7">N-acetyl-glutamate semialdehyde dehydrogenase</fullName>
        <shortName evidence="7">NAGSA dehydrogenase</shortName>
    </alternativeName>
</protein>
<evidence type="ECO:0000256" key="5">
    <source>
        <dbReference type="ARBA" id="ARBA00023002"/>
    </source>
</evidence>
<evidence type="ECO:0000313" key="10">
    <source>
        <dbReference type="Proteomes" id="UP000319383"/>
    </source>
</evidence>
<dbReference type="PANTHER" id="PTHR32338">
    <property type="entry name" value="N-ACETYL-GAMMA-GLUTAMYL-PHOSPHATE REDUCTASE, CHLOROPLASTIC-RELATED-RELATED"/>
    <property type="match status" value="1"/>
</dbReference>
<dbReference type="SUPFAM" id="SSF55347">
    <property type="entry name" value="Glyceraldehyde-3-phosphate dehydrogenase-like, C-terminal domain"/>
    <property type="match status" value="1"/>
</dbReference>
<sequence>MVKVAILGATGYAALELIKILLAHPEVEITALTTRQEGSPHVQTIHPSLHGRLDLTCDNLTTDEICQKADVVFCALPHKASMEVIPQLLAGGCKVVDLSADYRLNDPGVYEQWYGEVHTDPTRLGNTVYGLPEIWSDRIPGSELVANPGCYTSTSILGLAPLIAGGHIEPTGIFIDAKSGISGAGRGPKLTTLYPECNESVAAYSVGRHRHTPEINQILSEVGGCQVEVVFTPHLMPMDRGILCSMYTKLKSAITEDELLDVMRKYYSGKPFVRIVEHLPATKDVTGSNFCDITVRRVGDNAIIFSCTDNLIKGAAGVAVQNFNLVCGFEETMGLLP</sequence>
<comment type="similarity">
    <text evidence="7">Belongs to the NAGSA dehydrogenase family. Type 1 subfamily.</text>
</comment>
<dbReference type="EC" id="1.2.1.38" evidence="7"/>
<dbReference type="NCBIfam" id="TIGR01850">
    <property type="entry name" value="argC"/>
    <property type="match status" value="1"/>
</dbReference>
<dbReference type="EMBL" id="CP036276">
    <property type="protein sequence ID" value="QDU46658.1"/>
    <property type="molecule type" value="Genomic_DNA"/>
</dbReference>
<feature type="domain" description="Semialdehyde dehydrogenase NAD-binding" evidence="8">
    <location>
        <begin position="3"/>
        <end position="142"/>
    </location>
</feature>
<dbReference type="Proteomes" id="UP000319383">
    <property type="component" value="Chromosome"/>
</dbReference>
<evidence type="ECO:0000256" key="4">
    <source>
        <dbReference type="ARBA" id="ARBA00022857"/>
    </source>
</evidence>
<keyword evidence="7" id="KW-0963">Cytoplasm</keyword>
<accession>A0A517ZVZ9</accession>
<dbReference type="CDD" id="cd17895">
    <property type="entry name" value="AGPR_1_N"/>
    <property type="match status" value="1"/>
</dbReference>
<evidence type="ECO:0000256" key="6">
    <source>
        <dbReference type="ARBA" id="ARBA00050557"/>
    </source>
</evidence>
<dbReference type="SUPFAM" id="SSF51735">
    <property type="entry name" value="NAD(P)-binding Rossmann-fold domains"/>
    <property type="match status" value="1"/>
</dbReference>
<dbReference type="FunFam" id="3.30.360.10:FF:000014">
    <property type="entry name" value="N-acetyl-gamma-glutamyl-phosphate reductase"/>
    <property type="match status" value="1"/>
</dbReference>
<dbReference type="CDD" id="cd23934">
    <property type="entry name" value="AGPR_1_C"/>
    <property type="match status" value="1"/>
</dbReference>
<dbReference type="InterPro" id="IPR000534">
    <property type="entry name" value="Semialdehyde_DH_NAD-bd"/>
</dbReference>
<keyword evidence="5 7" id="KW-0560">Oxidoreductase</keyword>
<organism evidence="9 10">
    <name type="scientific">Symmachiella dynata</name>
    <dbReference type="NCBI Taxonomy" id="2527995"/>
    <lineage>
        <taxon>Bacteria</taxon>
        <taxon>Pseudomonadati</taxon>
        <taxon>Planctomycetota</taxon>
        <taxon>Planctomycetia</taxon>
        <taxon>Planctomycetales</taxon>
        <taxon>Planctomycetaceae</taxon>
        <taxon>Symmachiella</taxon>
    </lineage>
</organism>
<evidence type="ECO:0000259" key="8">
    <source>
        <dbReference type="SMART" id="SM00859"/>
    </source>
</evidence>
<keyword evidence="3 7" id="KW-0028">Amino-acid biosynthesis</keyword>
<dbReference type="HAMAP" id="MF_00150">
    <property type="entry name" value="ArgC_type1"/>
    <property type="match status" value="1"/>
</dbReference>
<evidence type="ECO:0000256" key="2">
    <source>
        <dbReference type="ARBA" id="ARBA00022571"/>
    </source>
</evidence>
<evidence type="ECO:0000256" key="7">
    <source>
        <dbReference type="HAMAP-Rule" id="MF_00150"/>
    </source>
</evidence>
<keyword evidence="2 7" id="KW-0055">Arginine biosynthesis</keyword>
<dbReference type="UniPathway" id="UPA00068">
    <property type="reaction ID" value="UER00108"/>
</dbReference>
<dbReference type="GO" id="GO:0051287">
    <property type="term" value="F:NAD binding"/>
    <property type="evidence" value="ECO:0007669"/>
    <property type="project" value="InterPro"/>
</dbReference>
<dbReference type="RefSeq" id="WP_145379150.1">
    <property type="nucleotide sequence ID" value="NZ_CP036276.1"/>
</dbReference>
<dbReference type="SMART" id="SM00859">
    <property type="entry name" value="Semialdhyde_dh"/>
    <property type="match status" value="1"/>
</dbReference>
<comment type="catalytic activity">
    <reaction evidence="6 7">
        <text>N-acetyl-L-glutamate 5-semialdehyde + phosphate + NADP(+) = N-acetyl-L-glutamyl 5-phosphate + NADPH + H(+)</text>
        <dbReference type="Rhea" id="RHEA:21588"/>
        <dbReference type="ChEBI" id="CHEBI:15378"/>
        <dbReference type="ChEBI" id="CHEBI:29123"/>
        <dbReference type="ChEBI" id="CHEBI:43474"/>
        <dbReference type="ChEBI" id="CHEBI:57783"/>
        <dbReference type="ChEBI" id="CHEBI:57936"/>
        <dbReference type="ChEBI" id="CHEBI:58349"/>
        <dbReference type="EC" id="1.2.1.38"/>
    </reaction>
</comment>
<dbReference type="InterPro" id="IPR058924">
    <property type="entry name" value="AGPR_dimerisation_dom"/>
</dbReference>
<name>A0A517ZVZ9_9PLAN</name>
<comment type="pathway">
    <text evidence="1 7">Amino-acid biosynthesis; L-arginine biosynthesis; N(2)-acetyl-L-ornithine from L-glutamate: step 3/4.</text>
</comment>
<evidence type="ECO:0000313" key="9">
    <source>
        <dbReference type="EMBL" id="QDU46658.1"/>
    </source>
</evidence>
<keyword evidence="4 7" id="KW-0521">NADP</keyword>
<dbReference type="GO" id="GO:0003942">
    <property type="term" value="F:N-acetyl-gamma-glutamyl-phosphate reductase activity"/>
    <property type="evidence" value="ECO:0007669"/>
    <property type="project" value="UniProtKB-UniRule"/>
</dbReference>
<dbReference type="Gene3D" id="3.40.50.720">
    <property type="entry name" value="NAD(P)-binding Rossmann-like Domain"/>
    <property type="match status" value="1"/>
</dbReference>
<feature type="active site" evidence="7">
    <location>
        <position position="150"/>
    </location>
</feature>
<dbReference type="InterPro" id="IPR000706">
    <property type="entry name" value="AGPR_type-1"/>
</dbReference>
<dbReference type="Pfam" id="PF01118">
    <property type="entry name" value="Semialdhyde_dh"/>
    <property type="match status" value="1"/>
</dbReference>
<evidence type="ECO:0000256" key="1">
    <source>
        <dbReference type="ARBA" id="ARBA00004862"/>
    </source>
</evidence>
<proteinExistence type="inferred from homology"/>
<comment type="function">
    <text evidence="7">Catalyzes the NADPH-dependent reduction of N-acetyl-5-glutamyl phosphate to yield N-acetyl-L-glutamate 5-semialdehyde.</text>
</comment>